<keyword evidence="2" id="KW-0418">Kinase</keyword>
<dbReference type="InterPro" id="IPR003018">
    <property type="entry name" value="GAF"/>
</dbReference>
<dbReference type="InterPro" id="IPR005561">
    <property type="entry name" value="ANTAR"/>
</dbReference>
<dbReference type="InterPro" id="IPR036388">
    <property type="entry name" value="WH-like_DNA-bd_sf"/>
</dbReference>
<keyword evidence="1" id="KW-0808">Transferase</keyword>
<comment type="caution">
    <text evidence="7">The sequence shown here is derived from an EMBL/GenBank/DDBJ whole genome shotgun (WGS) entry which is preliminary data.</text>
</comment>
<evidence type="ECO:0000256" key="2">
    <source>
        <dbReference type="ARBA" id="ARBA00022777"/>
    </source>
</evidence>
<dbReference type="Pfam" id="PF03861">
    <property type="entry name" value="ANTAR"/>
    <property type="match status" value="1"/>
</dbReference>
<feature type="region of interest" description="Disordered" evidence="5">
    <location>
        <begin position="305"/>
        <end position="327"/>
    </location>
</feature>
<evidence type="ECO:0000313" key="7">
    <source>
        <dbReference type="EMBL" id="TPG12505.1"/>
    </source>
</evidence>
<evidence type="ECO:0000256" key="5">
    <source>
        <dbReference type="SAM" id="MobiDB-lite"/>
    </source>
</evidence>
<dbReference type="InterPro" id="IPR011006">
    <property type="entry name" value="CheY-like_superfamily"/>
</dbReference>
<dbReference type="SUPFAM" id="SSF52172">
    <property type="entry name" value="CheY-like"/>
    <property type="match status" value="1"/>
</dbReference>
<dbReference type="GO" id="GO:0003723">
    <property type="term" value="F:RNA binding"/>
    <property type="evidence" value="ECO:0007669"/>
    <property type="project" value="InterPro"/>
</dbReference>
<evidence type="ECO:0000256" key="1">
    <source>
        <dbReference type="ARBA" id="ARBA00022679"/>
    </source>
</evidence>
<dbReference type="EMBL" id="RCZM01000010">
    <property type="protein sequence ID" value="TPG12505.1"/>
    <property type="molecule type" value="Genomic_DNA"/>
</dbReference>
<organism evidence="7 8">
    <name type="scientific">Pedococcus bigeumensis</name>
    <dbReference type="NCBI Taxonomy" id="433644"/>
    <lineage>
        <taxon>Bacteria</taxon>
        <taxon>Bacillati</taxon>
        <taxon>Actinomycetota</taxon>
        <taxon>Actinomycetes</taxon>
        <taxon>Micrococcales</taxon>
        <taxon>Intrasporangiaceae</taxon>
        <taxon>Pedococcus</taxon>
    </lineage>
</organism>
<dbReference type="PROSITE" id="PS50921">
    <property type="entry name" value="ANTAR"/>
    <property type="match status" value="1"/>
</dbReference>
<evidence type="ECO:0000256" key="4">
    <source>
        <dbReference type="ARBA" id="ARBA00023163"/>
    </source>
</evidence>
<sequence>MTHSWVETTNPARELRSPNACNSEVALKVRAGPRLVGPTLTLRGWAARAKVGLLIPFAGTAEPVLCTRFEEREVVPKELDRTWQLLDDFAEVAGLLRSHTADPDIADTVCEIALKIVRGDHASITSIRSGQFTTVAATSGVPEHADKIQYKVGTGPCLDAIRADDTIRVDDLATDPRWPEFASAACSELGMHSMLAQVLPVDDQFLGAVNIYSAKTHAFDAQDEKIIAILGSAAVTAMRAVRHQEKSDHMERALHTSRRIGVALGILMVTRGVDLDGAWEFLSKASQRSNTKVSELADQIVRQGFLDNPAGPADSSSEFDHRKPSTD</sequence>
<dbReference type="OrthoDB" id="4935162at2"/>
<evidence type="ECO:0000313" key="8">
    <source>
        <dbReference type="Proteomes" id="UP000317722"/>
    </source>
</evidence>
<dbReference type="InterPro" id="IPR029016">
    <property type="entry name" value="GAF-like_dom_sf"/>
</dbReference>
<evidence type="ECO:0000256" key="3">
    <source>
        <dbReference type="ARBA" id="ARBA00023015"/>
    </source>
</evidence>
<dbReference type="SMART" id="SM01012">
    <property type="entry name" value="ANTAR"/>
    <property type="match status" value="1"/>
</dbReference>
<proteinExistence type="predicted"/>
<feature type="domain" description="ANTAR" evidence="6">
    <location>
        <begin position="240"/>
        <end position="301"/>
    </location>
</feature>
<dbReference type="Proteomes" id="UP000317722">
    <property type="component" value="Unassembled WGS sequence"/>
</dbReference>
<name>A0A502CFL2_9MICO</name>
<reference evidence="7 8" key="1">
    <citation type="journal article" date="2019" name="Environ. Microbiol.">
        <title>Species interactions and distinct microbial communities in high Arctic permafrost affected cryosols are associated with the CH4 and CO2 gas fluxes.</title>
        <authorList>
            <person name="Altshuler I."/>
            <person name="Hamel J."/>
            <person name="Turney S."/>
            <person name="Magnuson E."/>
            <person name="Levesque R."/>
            <person name="Greer C."/>
            <person name="Whyte L.G."/>
        </authorList>
    </citation>
    <scope>NUCLEOTIDE SEQUENCE [LARGE SCALE GENOMIC DNA]</scope>
    <source>
        <strain evidence="7 8">S9.3A</strain>
    </source>
</reference>
<dbReference type="AlphaFoldDB" id="A0A502CFL2"/>
<protein>
    <submittedName>
        <fullName evidence="7">ANTAR domain-containing protein</fullName>
    </submittedName>
</protein>
<dbReference type="Gene3D" id="1.10.10.10">
    <property type="entry name" value="Winged helix-like DNA-binding domain superfamily/Winged helix DNA-binding domain"/>
    <property type="match status" value="1"/>
</dbReference>
<gene>
    <name evidence="7" type="ORF">EAH86_20115</name>
</gene>
<dbReference type="Gene3D" id="3.30.450.40">
    <property type="match status" value="1"/>
</dbReference>
<dbReference type="Pfam" id="PF13185">
    <property type="entry name" value="GAF_2"/>
    <property type="match status" value="1"/>
</dbReference>
<keyword evidence="8" id="KW-1185">Reference proteome</keyword>
<dbReference type="GO" id="GO:0016301">
    <property type="term" value="F:kinase activity"/>
    <property type="evidence" value="ECO:0007669"/>
    <property type="project" value="UniProtKB-KW"/>
</dbReference>
<dbReference type="SUPFAM" id="SSF55781">
    <property type="entry name" value="GAF domain-like"/>
    <property type="match status" value="1"/>
</dbReference>
<keyword evidence="3" id="KW-0805">Transcription regulation</keyword>
<accession>A0A502CFL2</accession>
<keyword evidence="4" id="KW-0804">Transcription</keyword>
<evidence type="ECO:0000259" key="6">
    <source>
        <dbReference type="PROSITE" id="PS50921"/>
    </source>
</evidence>
<feature type="compositionally biased region" description="Basic and acidic residues" evidence="5">
    <location>
        <begin position="318"/>
        <end position="327"/>
    </location>
</feature>